<feature type="compositionally biased region" description="Basic residues" evidence="1">
    <location>
        <begin position="30"/>
        <end position="39"/>
    </location>
</feature>
<dbReference type="PANTHER" id="PTHR35562:SF2">
    <property type="entry name" value="DNA ENDONUCLEASE SMRA-RELATED"/>
    <property type="match status" value="1"/>
</dbReference>
<dbReference type="EMBL" id="CP018799">
    <property type="protein sequence ID" value="ATX78656.1"/>
    <property type="molecule type" value="Genomic_DNA"/>
</dbReference>
<dbReference type="RefSeq" id="WP_100276644.1">
    <property type="nucleotide sequence ID" value="NZ_CP018799.1"/>
</dbReference>
<name>A0A2K8L335_MARES</name>
<keyword evidence="3" id="KW-0378">Hydrolase</keyword>
<dbReference type="AlphaFoldDB" id="A0A2K8L335"/>
<dbReference type="OrthoDB" id="5295130at2"/>
<keyword evidence="3" id="KW-0540">Nuclease</keyword>
<evidence type="ECO:0000313" key="3">
    <source>
        <dbReference type="EMBL" id="ATX78656.1"/>
    </source>
</evidence>
<organism evidence="3 4">
    <name type="scientific">Mariprofundus aestuarium</name>
    <dbReference type="NCBI Taxonomy" id="1921086"/>
    <lineage>
        <taxon>Bacteria</taxon>
        <taxon>Pseudomonadati</taxon>
        <taxon>Pseudomonadota</taxon>
        <taxon>Candidatius Mariprofundia</taxon>
        <taxon>Mariprofundales</taxon>
        <taxon>Mariprofundaceae</taxon>
        <taxon>Mariprofundus</taxon>
    </lineage>
</organism>
<dbReference type="Pfam" id="PF01713">
    <property type="entry name" value="Smr"/>
    <property type="match status" value="1"/>
</dbReference>
<evidence type="ECO:0000259" key="2">
    <source>
        <dbReference type="PROSITE" id="PS50828"/>
    </source>
</evidence>
<feature type="domain" description="Smr" evidence="2">
    <location>
        <begin position="88"/>
        <end position="169"/>
    </location>
</feature>
<accession>A0A2K8L335</accession>
<feature type="region of interest" description="Disordered" evidence="1">
    <location>
        <begin position="19"/>
        <end position="39"/>
    </location>
</feature>
<protein>
    <submittedName>
        <fullName evidence="3">DNA-nicking endonuclease, Smr domain</fullName>
    </submittedName>
</protein>
<keyword evidence="3" id="KW-0255">Endonuclease</keyword>
<gene>
    <name evidence="3" type="ORF">Ga0123461_0203</name>
</gene>
<dbReference type="Gene3D" id="3.30.1370.110">
    <property type="match status" value="1"/>
</dbReference>
<dbReference type="PROSITE" id="PS50828">
    <property type="entry name" value="SMR"/>
    <property type="match status" value="1"/>
</dbReference>
<sequence>MADEDELFAEAMGRVRPLAASNKIDSESLKKRKKEQLSRRVRVGTIEPPQRAFSPEVTDGPWQLIADGVSRERVRRLGAGRPPVGPTFDLHGMRRDEALELLVEGFNAALLDGQRALRIIHGRGLHSQGKAILKEAVYHWLREGAFAHAVLAAIPEPGSGGGACLVLLRRQGT</sequence>
<dbReference type="InterPro" id="IPR036063">
    <property type="entry name" value="Smr_dom_sf"/>
</dbReference>
<keyword evidence="4" id="KW-1185">Reference proteome</keyword>
<dbReference type="SMART" id="SM00463">
    <property type="entry name" value="SMR"/>
    <property type="match status" value="1"/>
</dbReference>
<evidence type="ECO:0000256" key="1">
    <source>
        <dbReference type="SAM" id="MobiDB-lite"/>
    </source>
</evidence>
<evidence type="ECO:0000313" key="4">
    <source>
        <dbReference type="Proteomes" id="UP000231701"/>
    </source>
</evidence>
<proteinExistence type="predicted"/>
<dbReference type="InterPro" id="IPR002625">
    <property type="entry name" value="Smr_dom"/>
</dbReference>
<dbReference type="Proteomes" id="UP000231701">
    <property type="component" value="Chromosome"/>
</dbReference>
<dbReference type="PANTHER" id="PTHR35562">
    <property type="entry name" value="DNA ENDONUCLEASE SMRA-RELATED"/>
    <property type="match status" value="1"/>
</dbReference>
<reference evidence="3 4" key="1">
    <citation type="submission" date="2016-12" db="EMBL/GenBank/DDBJ databases">
        <title>Isolation and genomic insights into novel planktonic Zetaproteobacteria from stratified waters of the Chesapeake Bay.</title>
        <authorList>
            <person name="McAllister S.M."/>
            <person name="Kato S."/>
            <person name="Chan C.S."/>
            <person name="Chiu B.K."/>
            <person name="Field E.K."/>
        </authorList>
    </citation>
    <scope>NUCLEOTIDE SEQUENCE [LARGE SCALE GENOMIC DNA]</scope>
    <source>
        <strain evidence="3 4">CP-5</strain>
    </source>
</reference>
<dbReference type="GO" id="GO:0004519">
    <property type="term" value="F:endonuclease activity"/>
    <property type="evidence" value="ECO:0007669"/>
    <property type="project" value="UniProtKB-KW"/>
</dbReference>
<dbReference type="KEGG" id="maes:Ga0123461_0203"/>
<dbReference type="SUPFAM" id="SSF160443">
    <property type="entry name" value="SMR domain-like"/>
    <property type="match status" value="1"/>
</dbReference>